<dbReference type="GO" id="GO:0016747">
    <property type="term" value="F:acyltransferase activity, transferring groups other than amino-acyl groups"/>
    <property type="evidence" value="ECO:0007669"/>
    <property type="project" value="InterPro"/>
</dbReference>
<evidence type="ECO:0000313" key="5">
    <source>
        <dbReference type="Proteomes" id="UP000551616"/>
    </source>
</evidence>
<comment type="caution">
    <text evidence="4">The sequence shown here is derived from an EMBL/GenBank/DDBJ whole genome shotgun (WGS) entry which is preliminary data.</text>
</comment>
<evidence type="ECO:0000313" key="4">
    <source>
        <dbReference type="EMBL" id="MBA2114386.1"/>
    </source>
</evidence>
<evidence type="ECO:0000259" key="3">
    <source>
        <dbReference type="PROSITE" id="PS51186"/>
    </source>
</evidence>
<protein>
    <recommendedName>
        <fullName evidence="3">N-acetyltransferase domain-containing protein</fullName>
    </recommendedName>
</protein>
<dbReference type="InterPro" id="IPR016181">
    <property type="entry name" value="Acyl_CoA_acyltransferase"/>
</dbReference>
<proteinExistence type="predicted"/>
<name>A0A7V8V408_9BACT</name>
<dbReference type="Proteomes" id="UP000551616">
    <property type="component" value="Unassembled WGS sequence"/>
</dbReference>
<dbReference type="CDD" id="cd04301">
    <property type="entry name" value="NAT_SF"/>
    <property type="match status" value="1"/>
</dbReference>
<keyword evidence="2" id="KW-0012">Acyltransferase</keyword>
<reference evidence="4 5" key="1">
    <citation type="submission" date="2020-05" db="EMBL/GenBank/DDBJ databases">
        <title>Bremerella alba sp. nov., a novel planctomycete isolated from the surface of the macroalga Fucus spiralis.</title>
        <authorList>
            <person name="Godinho O."/>
            <person name="Botelho R."/>
            <person name="Albuquerque L."/>
            <person name="Wiegand S."/>
            <person name="Da Costa M.S."/>
            <person name="Lobo-Da-Cunha A."/>
            <person name="Jogler C."/>
            <person name="Lage O.M."/>
        </authorList>
    </citation>
    <scope>NUCLEOTIDE SEQUENCE [LARGE SCALE GENOMIC DNA]</scope>
    <source>
        <strain evidence="4 5">FF15</strain>
    </source>
</reference>
<organism evidence="4 5">
    <name type="scientific">Bremerella alba</name>
    <dbReference type="NCBI Taxonomy" id="980252"/>
    <lineage>
        <taxon>Bacteria</taxon>
        <taxon>Pseudomonadati</taxon>
        <taxon>Planctomycetota</taxon>
        <taxon>Planctomycetia</taxon>
        <taxon>Pirellulales</taxon>
        <taxon>Pirellulaceae</taxon>
        <taxon>Bremerella</taxon>
    </lineage>
</organism>
<sequence length="323" mass="36753">MVYECTLFVVLRKRNLWQKIGTPYKPRQKESNLHASMVSLDRLLTKEFEWVERLENRLAGLNSSQIAETIEANDSEFCCHWAQSSEVELIRESRWYRLISEISHPYFNSIFEANVPPAQLSEVVDEALDPFRERKLPMAWWVGPKTRPKGLGQSLIAHELEHVACESAMAIEPNVADYERVSEEVEIRAVTSAIDLRTWVEIMTGVYGLPEFTQEPWLRILKKAGLGSRKKLQHFLALVDGEVAGVGSIFYGSQAAGIYNIGVLSQYRGQGVASTLTISLLSLIEEQGYELATLCASRKAESLYRKIGFQRFGELNCYRWSPD</sequence>
<dbReference type="SUPFAM" id="SSF55729">
    <property type="entry name" value="Acyl-CoA N-acyltransferases (Nat)"/>
    <property type="match status" value="1"/>
</dbReference>
<keyword evidence="5" id="KW-1185">Reference proteome</keyword>
<dbReference type="InterPro" id="IPR000182">
    <property type="entry name" value="GNAT_dom"/>
</dbReference>
<dbReference type="AlphaFoldDB" id="A0A7V8V408"/>
<keyword evidence="1" id="KW-0808">Transferase</keyword>
<dbReference type="PANTHER" id="PTHR43420">
    <property type="entry name" value="ACETYLTRANSFERASE"/>
    <property type="match status" value="1"/>
</dbReference>
<dbReference type="Gene3D" id="3.40.630.30">
    <property type="match status" value="1"/>
</dbReference>
<dbReference type="Pfam" id="PF13673">
    <property type="entry name" value="Acetyltransf_10"/>
    <property type="match status" value="1"/>
</dbReference>
<dbReference type="PANTHER" id="PTHR43420:SF44">
    <property type="entry name" value="ACETYLTRANSFERASE YPEA"/>
    <property type="match status" value="1"/>
</dbReference>
<gene>
    <name evidence="4" type="ORF">HOV93_15440</name>
</gene>
<dbReference type="PROSITE" id="PS51186">
    <property type="entry name" value="GNAT"/>
    <property type="match status" value="1"/>
</dbReference>
<evidence type="ECO:0000256" key="2">
    <source>
        <dbReference type="ARBA" id="ARBA00023315"/>
    </source>
</evidence>
<dbReference type="EMBL" id="JABRWO010000003">
    <property type="protein sequence ID" value="MBA2114386.1"/>
    <property type="molecule type" value="Genomic_DNA"/>
</dbReference>
<accession>A0A7V8V408</accession>
<dbReference type="InterPro" id="IPR050680">
    <property type="entry name" value="YpeA/RimI_acetyltransf"/>
</dbReference>
<feature type="domain" description="N-acetyltransferase" evidence="3">
    <location>
        <begin position="185"/>
        <end position="323"/>
    </location>
</feature>
<evidence type="ECO:0000256" key="1">
    <source>
        <dbReference type="ARBA" id="ARBA00022679"/>
    </source>
</evidence>